<accession>A0ABT1JJK1</accession>
<keyword evidence="3" id="KW-1185">Reference proteome</keyword>
<proteinExistence type="predicted"/>
<protein>
    <submittedName>
        <fullName evidence="2">YbaB/EbfC DNA-binding family protein</fullName>
    </submittedName>
</protein>
<sequence length="146" mass="15350">MTSGASDRVGHLLRSFEERARQVTELGQRLSGVRGVATSSGGVVTATVTPSGALVDLRLSPAATDRSHVALRQEILETVRAATRDAAERLEEMVGPVLGEDAQRIRDAVSSAGDFPVPRPDEDPPSAPRGDPGGGPSDEPPETFLR</sequence>
<evidence type="ECO:0000313" key="3">
    <source>
        <dbReference type="Proteomes" id="UP000791080"/>
    </source>
</evidence>
<gene>
    <name evidence="2" type="ORF">G443_002964</name>
</gene>
<feature type="region of interest" description="Disordered" evidence="1">
    <location>
        <begin position="107"/>
        <end position="146"/>
    </location>
</feature>
<dbReference type="RefSeq" id="WP_051313483.1">
    <property type="nucleotide sequence ID" value="NZ_AUBJ02000001.1"/>
</dbReference>
<dbReference type="Gene3D" id="3.30.1310.10">
    <property type="entry name" value="Nucleoid-associated protein YbaB-like domain"/>
    <property type="match status" value="1"/>
</dbReference>
<dbReference type="Proteomes" id="UP000791080">
    <property type="component" value="Unassembled WGS sequence"/>
</dbReference>
<reference evidence="2 3" key="1">
    <citation type="submission" date="2022-06" db="EMBL/GenBank/DDBJ databases">
        <title>Genomic Encyclopedia of Type Strains, Phase I: the one thousand microbial genomes (KMG-I) project.</title>
        <authorList>
            <person name="Kyrpides N."/>
        </authorList>
    </citation>
    <scope>NUCLEOTIDE SEQUENCE [LARGE SCALE GENOMIC DNA]</scope>
    <source>
        <strain evidence="2 3">DSM 43889</strain>
    </source>
</reference>
<dbReference type="Pfam" id="PF02575">
    <property type="entry name" value="YbaB_DNA_bd"/>
    <property type="match status" value="1"/>
</dbReference>
<dbReference type="InterPro" id="IPR036894">
    <property type="entry name" value="YbaB-like_sf"/>
</dbReference>
<dbReference type="SUPFAM" id="SSF82607">
    <property type="entry name" value="YbaB-like"/>
    <property type="match status" value="1"/>
</dbReference>
<evidence type="ECO:0000256" key="1">
    <source>
        <dbReference type="SAM" id="MobiDB-lite"/>
    </source>
</evidence>
<keyword evidence="2" id="KW-0238">DNA-binding</keyword>
<dbReference type="InterPro" id="IPR004401">
    <property type="entry name" value="YbaB/EbfC"/>
</dbReference>
<comment type="caution">
    <text evidence="2">The sequence shown here is derived from an EMBL/GenBank/DDBJ whole genome shotgun (WGS) entry which is preliminary data.</text>
</comment>
<organism evidence="2 3">
    <name type="scientific">Actinoalloteichus caeruleus DSM 43889</name>
    <dbReference type="NCBI Taxonomy" id="1120930"/>
    <lineage>
        <taxon>Bacteria</taxon>
        <taxon>Bacillati</taxon>
        <taxon>Actinomycetota</taxon>
        <taxon>Actinomycetes</taxon>
        <taxon>Pseudonocardiales</taxon>
        <taxon>Pseudonocardiaceae</taxon>
        <taxon>Actinoalloteichus</taxon>
        <taxon>Actinoalloteichus cyanogriseus</taxon>
    </lineage>
</organism>
<evidence type="ECO:0000313" key="2">
    <source>
        <dbReference type="EMBL" id="MCP2332694.1"/>
    </source>
</evidence>
<name>A0ABT1JJK1_ACTCY</name>
<dbReference type="EMBL" id="AUBJ02000001">
    <property type="protein sequence ID" value="MCP2332694.1"/>
    <property type="molecule type" value="Genomic_DNA"/>
</dbReference>
<dbReference type="GO" id="GO:0003677">
    <property type="term" value="F:DNA binding"/>
    <property type="evidence" value="ECO:0007669"/>
    <property type="project" value="UniProtKB-KW"/>
</dbReference>